<reference evidence="8 9" key="1">
    <citation type="submission" date="2021-08" db="EMBL/GenBank/DDBJ databases">
        <title>Caldovatus sediminis gen. nov., sp. nov., a moderately thermophilic bacterium isolated from a hot spring.</title>
        <authorList>
            <person name="Hu C.-J."/>
            <person name="Li W.-J."/>
            <person name="Xian W.-D."/>
        </authorList>
    </citation>
    <scope>NUCLEOTIDE SEQUENCE [LARGE SCALE GENOMIC DNA]</scope>
    <source>
        <strain evidence="8 9">SYSU G05006</strain>
    </source>
</reference>
<keyword evidence="9" id="KW-1185">Reference proteome</keyword>
<feature type="non-terminal residue" evidence="8">
    <location>
        <position position="1"/>
    </location>
</feature>
<dbReference type="InterPro" id="IPR024434">
    <property type="entry name" value="TSCPD_dom"/>
</dbReference>
<evidence type="ECO:0000313" key="9">
    <source>
        <dbReference type="Proteomes" id="UP001519924"/>
    </source>
</evidence>
<comment type="similarity">
    <text evidence="1">Belongs to the ribonucleoside diphosphate reductase class-2 family.</text>
</comment>
<sequence length="213" mass="22223">GPAARRAMEAAVGPFLQADPPVPVAVPAALPAVPVPAAGPRRPPAAASAARRNGITWRVSVGGHRIALRTTEDAAGGLVEIAVTLSKEGAAFRSLMDALAQAVSLGLARGVPLADYVEAYAYTRFGPAGTVEGDPDIPRATSFLDWIFRRLALDYLGRRDLPQPSEEDCAPDALGSAARQVLPLLPLELPPGRPAPRRVARRRPARGLRAAGG</sequence>
<dbReference type="Proteomes" id="UP001519924">
    <property type="component" value="Unassembled WGS sequence"/>
</dbReference>
<gene>
    <name evidence="8" type="ORF">K1J50_09350</name>
</gene>
<proteinExistence type="inferred from homology"/>
<evidence type="ECO:0000256" key="2">
    <source>
        <dbReference type="ARBA" id="ARBA00012274"/>
    </source>
</evidence>
<feature type="domain" description="TSCPD" evidence="7">
    <location>
        <begin position="50"/>
        <end position="154"/>
    </location>
</feature>
<evidence type="ECO:0000256" key="4">
    <source>
        <dbReference type="ARBA" id="ARBA00022741"/>
    </source>
</evidence>
<evidence type="ECO:0000256" key="5">
    <source>
        <dbReference type="ARBA" id="ARBA00047754"/>
    </source>
</evidence>
<evidence type="ECO:0000256" key="6">
    <source>
        <dbReference type="SAM" id="MobiDB-lite"/>
    </source>
</evidence>
<evidence type="ECO:0000256" key="1">
    <source>
        <dbReference type="ARBA" id="ARBA00007405"/>
    </source>
</evidence>
<dbReference type="EC" id="1.17.4.1" evidence="2"/>
<comment type="catalytic activity">
    <reaction evidence="5">
        <text>a 2'-deoxyribonucleoside 5'-diphosphate + [thioredoxin]-disulfide + H2O = a ribonucleoside 5'-diphosphate + [thioredoxin]-dithiol</text>
        <dbReference type="Rhea" id="RHEA:23252"/>
        <dbReference type="Rhea" id="RHEA-COMP:10698"/>
        <dbReference type="Rhea" id="RHEA-COMP:10700"/>
        <dbReference type="ChEBI" id="CHEBI:15377"/>
        <dbReference type="ChEBI" id="CHEBI:29950"/>
        <dbReference type="ChEBI" id="CHEBI:50058"/>
        <dbReference type="ChEBI" id="CHEBI:57930"/>
        <dbReference type="ChEBI" id="CHEBI:73316"/>
        <dbReference type="EC" id="1.17.4.1"/>
    </reaction>
</comment>
<dbReference type="Pfam" id="PF12637">
    <property type="entry name" value="TSCPD"/>
    <property type="match status" value="1"/>
</dbReference>
<evidence type="ECO:0000313" key="8">
    <source>
        <dbReference type="EMBL" id="MBW8269691.1"/>
    </source>
</evidence>
<accession>A0ABS7F4H1</accession>
<evidence type="ECO:0000259" key="7">
    <source>
        <dbReference type="Pfam" id="PF12637"/>
    </source>
</evidence>
<feature type="compositionally biased region" description="Basic residues" evidence="6">
    <location>
        <begin position="195"/>
        <end position="206"/>
    </location>
</feature>
<protein>
    <recommendedName>
        <fullName evidence="2">ribonucleoside-diphosphate reductase</fullName>
        <ecNumber evidence="2">1.17.4.1</ecNumber>
    </recommendedName>
</protein>
<comment type="caution">
    <text evidence="8">The sequence shown here is derived from an EMBL/GenBank/DDBJ whole genome shotgun (WGS) entry which is preliminary data.</text>
</comment>
<organism evidence="8 9">
    <name type="scientific">Caldovatus aquaticus</name>
    <dbReference type="NCBI Taxonomy" id="2865671"/>
    <lineage>
        <taxon>Bacteria</taxon>
        <taxon>Pseudomonadati</taxon>
        <taxon>Pseudomonadota</taxon>
        <taxon>Alphaproteobacteria</taxon>
        <taxon>Acetobacterales</taxon>
        <taxon>Roseomonadaceae</taxon>
        <taxon>Caldovatus</taxon>
    </lineage>
</organism>
<dbReference type="EMBL" id="JAHZUY010000020">
    <property type="protein sequence ID" value="MBW8269691.1"/>
    <property type="molecule type" value="Genomic_DNA"/>
</dbReference>
<feature type="region of interest" description="Disordered" evidence="6">
    <location>
        <begin position="186"/>
        <end position="213"/>
    </location>
</feature>
<evidence type="ECO:0000256" key="3">
    <source>
        <dbReference type="ARBA" id="ARBA00022634"/>
    </source>
</evidence>
<name>A0ABS7F4H1_9PROT</name>
<keyword evidence="4" id="KW-0547">Nucleotide-binding</keyword>
<keyword evidence="3" id="KW-0237">DNA synthesis</keyword>